<evidence type="ECO:0000313" key="4">
    <source>
        <dbReference type="Proteomes" id="UP000331127"/>
    </source>
</evidence>
<dbReference type="GO" id="GO:0000731">
    <property type="term" value="P:DNA synthesis involved in DNA repair"/>
    <property type="evidence" value="ECO:0007669"/>
    <property type="project" value="TreeGrafter"/>
</dbReference>
<dbReference type="PIRSF" id="PIRSF029347">
    <property type="entry name" value="RecF"/>
    <property type="match status" value="1"/>
</dbReference>
<dbReference type="Pfam" id="PF13304">
    <property type="entry name" value="AAA_21"/>
    <property type="match status" value="1"/>
</dbReference>
<dbReference type="EMBL" id="BLAE01000072">
    <property type="protein sequence ID" value="GES15232.1"/>
    <property type="molecule type" value="Genomic_DNA"/>
</dbReference>
<dbReference type="GO" id="GO:0005524">
    <property type="term" value="F:ATP binding"/>
    <property type="evidence" value="ECO:0007669"/>
    <property type="project" value="InterPro"/>
</dbReference>
<dbReference type="Gene3D" id="3.40.50.300">
    <property type="entry name" value="P-loop containing nucleotide triphosphate hydrolases"/>
    <property type="match status" value="1"/>
</dbReference>
<dbReference type="SUPFAM" id="SSF52540">
    <property type="entry name" value="P-loop containing nucleoside triphosphate hydrolases"/>
    <property type="match status" value="1"/>
</dbReference>
<keyword evidence="1" id="KW-0742">SOS response</keyword>
<gene>
    <name evidence="3" type="ORF">Amac_088290</name>
</gene>
<dbReference type="GO" id="GO:0006302">
    <property type="term" value="P:double-strand break repair"/>
    <property type="evidence" value="ECO:0007669"/>
    <property type="project" value="TreeGrafter"/>
</dbReference>
<comment type="caution">
    <text evidence="3">The sequence shown here is derived from an EMBL/GenBank/DDBJ whole genome shotgun (WGS) entry which is preliminary data.</text>
</comment>
<proteinExistence type="predicted"/>
<reference evidence="3 4" key="1">
    <citation type="submission" date="2019-10" db="EMBL/GenBank/DDBJ databases">
        <title>Whole genome shotgun sequence of Acrocarpospora macrocephala NBRC 16266.</title>
        <authorList>
            <person name="Ichikawa N."/>
            <person name="Kimura A."/>
            <person name="Kitahashi Y."/>
            <person name="Komaki H."/>
            <person name="Oguchi A."/>
        </authorList>
    </citation>
    <scope>NUCLEOTIDE SEQUENCE [LARGE SCALE GENOMIC DNA]</scope>
    <source>
        <strain evidence="3 4">NBRC 16266</strain>
    </source>
</reference>
<evidence type="ECO:0000256" key="1">
    <source>
        <dbReference type="ARBA" id="ARBA00023236"/>
    </source>
</evidence>
<dbReference type="Proteomes" id="UP000331127">
    <property type="component" value="Unassembled WGS sequence"/>
</dbReference>
<dbReference type="GO" id="GO:0009432">
    <property type="term" value="P:SOS response"/>
    <property type="evidence" value="ECO:0007669"/>
    <property type="project" value="UniProtKB-KW"/>
</dbReference>
<keyword evidence="4" id="KW-1185">Reference proteome</keyword>
<dbReference type="InterPro" id="IPR014555">
    <property type="entry name" value="RecF-like"/>
</dbReference>
<dbReference type="InterPro" id="IPR027417">
    <property type="entry name" value="P-loop_NTPase"/>
</dbReference>
<name>A0A5M3X3M3_9ACTN</name>
<keyword evidence="1" id="KW-0227">DNA damage</keyword>
<evidence type="ECO:0000259" key="2">
    <source>
        <dbReference type="Pfam" id="PF13304"/>
    </source>
</evidence>
<feature type="domain" description="ATPase AAA-type core" evidence="2">
    <location>
        <begin position="17"/>
        <end position="348"/>
    </location>
</feature>
<dbReference type="PANTHER" id="PTHR32182:SF22">
    <property type="entry name" value="ATP-DEPENDENT ENDONUCLEASE, OLD FAMILY-RELATED"/>
    <property type="match status" value="1"/>
</dbReference>
<accession>A0A5M3X3M3</accession>
<dbReference type="InterPro" id="IPR003959">
    <property type="entry name" value="ATPase_AAA_core"/>
</dbReference>
<dbReference type="GO" id="GO:0016887">
    <property type="term" value="F:ATP hydrolysis activity"/>
    <property type="evidence" value="ECO:0007669"/>
    <property type="project" value="InterPro"/>
</dbReference>
<dbReference type="PANTHER" id="PTHR32182">
    <property type="entry name" value="DNA REPLICATION AND REPAIR PROTEIN RECF"/>
    <property type="match status" value="1"/>
</dbReference>
<organism evidence="3 4">
    <name type="scientific">Acrocarpospora macrocephala</name>
    <dbReference type="NCBI Taxonomy" id="150177"/>
    <lineage>
        <taxon>Bacteria</taxon>
        <taxon>Bacillati</taxon>
        <taxon>Actinomycetota</taxon>
        <taxon>Actinomycetes</taxon>
        <taxon>Streptosporangiales</taxon>
        <taxon>Streptosporangiaceae</taxon>
        <taxon>Acrocarpospora</taxon>
    </lineage>
</organism>
<evidence type="ECO:0000313" key="3">
    <source>
        <dbReference type="EMBL" id="GES15232.1"/>
    </source>
</evidence>
<protein>
    <submittedName>
        <fullName evidence="3">Chromosome segregation protein SMC</fullName>
    </submittedName>
</protein>
<dbReference type="AlphaFoldDB" id="A0A5M3X3M3"/>
<sequence length="409" mass="44507">MRDFRSIAECDVRLEPLTILAGFNAAGKSNFLDAIRFVRDALVLSPSRAVAKRGSLGSLLRKAESTGGEASSFLIGLDLSFGPGQGEATYEIQIGRNPESKRSVLVVAESLQLTVQEVHAQYSVGQVGGAREREVRGDGLPGARLDPDELLLPIVGRLSPYDTLLRALASMRFYDLDTDVLRELDDTRVSQTQLGERGEHLGQILGLLSDRHSEVKESVDGWLRWLIPSLLGVDRRMQGDYATIQARFWSGDPVVPFWEAVNSGDVHAGDPSVQVFQREQLSEGTVRGAGVLAALNQPDALTGGISLVAIEEPELAIHPAKVSGLLAAMEEASQWTQVIATTQSSDLLSAEEIEPSSLRIVEMVDGVSRIGELSDKMLLALRKNPSYLADYHRHGQLRPADDAHGENRE</sequence>